<keyword evidence="7 11" id="KW-0418">Kinase</keyword>
<dbReference type="InterPro" id="IPR000623">
    <property type="entry name" value="Shikimate_kinase/TSH1"/>
</dbReference>
<dbReference type="InterPro" id="IPR023000">
    <property type="entry name" value="Shikimate_kinase_CS"/>
</dbReference>
<comment type="pathway">
    <text evidence="1 11">Metabolic intermediate biosynthesis; chorismate biosynthesis; chorismate from D-erythrose 4-phosphate and phosphoenolpyruvate: step 5/7.</text>
</comment>
<dbReference type="GO" id="GO:0005524">
    <property type="term" value="F:ATP binding"/>
    <property type="evidence" value="ECO:0007669"/>
    <property type="project" value="UniProtKB-UniRule"/>
</dbReference>
<keyword evidence="4 11" id="KW-0028">Amino-acid biosynthesis</keyword>
<evidence type="ECO:0000256" key="9">
    <source>
        <dbReference type="ARBA" id="ARBA00023141"/>
    </source>
</evidence>
<dbReference type="GO" id="GO:0004765">
    <property type="term" value="F:shikimate kinase activity"/>
    <property type="evidence" value="ECO:0007669"/>
    <property type="project" value="UniProtKB-UniRule"/>
</dbReference>
<evidence type="ECO:0000256" key="10">
    <source>
        <dbReference type="ARBA" id="ARBA00048567"/>
    </source>
</evidence>
<evidence type="ECO:0000313" key="13">
    <source>
        <dbReference type="Proteomes" id="UP000215185"/>
    </source>
</evidence>
<comment type="function">
    <text evidence="11">Catalyzes the specific phosphorylation of the 3-hydroxyl group of shikimic acid using ATP as a cosubstrate.</text>
</comment>
<name>A0A239SSW2_9STRE</name>
<dbReference type="GO" id="GO:0005829">
    <property type="term" value="C:cytosol"/>
    <property type="evidence" value="ECO:0007669"/>
    <property type="project" value="TreeGrafter"/>
</dbReference>
<dbReference type="PRINTS" id="PR01100">
    <property type="entry name" value="SHIKIMTKNASE"/>
</dbReference>
<comment type="subcellular location">
    <subcellularLocation>
        <location evidence="11">Cytoplasm</location>
    </subcellularLocation>
</comment>
<sequence length="158" mass="17783">MAKVFLGFMGSGKSTIAERLDKNYVDMDVVITERLGMSIAKYFEEKGEASFRQIESQVLAELLSQDIVLSTGGGVVISEANRKLLAKNSPNIYLSADFESLYQRLSQDQENQRPLFLNQSKASLKRLYEQRLPLYEAVATQIIDVIGKKPEEIVEMLS</sequence>
<dbReference type="InterPro" id="IPR031322">
    <property type="entry name" value="Shikimate/glucono_kinase"/>
</dbReference>
<dbReference type="RefSeq" id="WP_018373432.1">
    <property type="nucleotide sequence ID" value="NZ_LT906439.1"/>
</dbReference>
<organism evidence="12 13">
    <name type="scientific">Streptococcus merionis</name>
    <dbReference type="NCBI Taxonomy" id="400065"/>
    <lineage>
        <taxon>Bacteria</taxon>
        <taxon>Bacillati</taxon>
        <taxon>Bacillota</taxon>
        <taxon>Bacilli</taxon>
        <taxon>Lactobacillales</taxon>
        <taxon>Streptococcaceae</taxon>
        <taxon>Streptococcus</taxon>
    </lineage>
</organism>
<dbReference type="STRING" id="1123308.GCA_000380085_00859"/>
<dbReference type="PANTHER" id="PTHR21087:SF16">
    <property type="entry name" value="SHIKIMATE KINASE 1, CHLOROPLASTIC"/>
    <property type="match status" value="1"/>
</dbReference>
<evidence type="ECO:0000313" key="12">
    <source>
        <dbReference type="EMBL" id="SNU88510.1"/>
    </source>
</evidence>
<feature type="binding site" evidence="11">
    <location>
        <position position="28"/>
    </location>
    <ligand>
        <name>substrate</name>
    </ligand>
</feature>
<keyword evidence="8 11" id="KW-0067">ATP-binding</keyword>
<comment type="similarity">
    <text evidence="2 11">Belongs to the shikimate kinase family.</text>
</comment>
<keyword evidence="6 11" id="KW-0547">Nucleotide-binding</keyword>
<dbReference type="GO" id="GO:0009073">
    <property type="term" value="P:aromatic amino acid family biosynthetic process"/>
    <property type="evidence" value="ECO:0007669"/>
    <property type="project" value="UniProtKB-KW"/>
</dbReference>
<evidence type="ECO:0000256" key="7">
    <source>
        <dbReference type="ARBA" id="ARBA00022777"/>
    </source>
</evidence>
<feature type="binding site" evidence="11">
    <location>
        <position position="131"/>
    </location>
    <ligand>
        <name>substrate</name>
    </ligand>
</feature>
<dbReference type="SUPFAM" id="SSF52540">
    <property type="entry name" value="P-loop containing nucleoside triphosphate hydrolases"/>
    <property type="match status" value="1"/>
</dbReference>
<proteinExistence type="inferred from homology"/>
<dbReference type="InterPro" id="IPR027417">
    <property type="entry name" value="P-loop_NTPase"/>
</dbReference>
<dbReference type="GO" id="GO:0000287">
    <property type="term" value="F:magnesium ion binding"/>
    <property type="evidence" value="ECO:0007669"/>
    <property type="project" value="UniProtKB-UniRule"/>
</dbReference>
<dbReference type="HAMAP" id="MF_00109">
    <property type="entry name" value="Shikimate_kinase"/>
    <property type="match status" value="1"/>
</dbReference>
<dbReference type="AlphaFoldDB" id="A0A239SSW2"/>
<keyword evidence="5 11" id="KW-0808">Transferase</keyword>
<dbReference type="Proteomes" id="UP000215185">
    <property type="component" value="Chromosome 1"/>
</dbReference>
<feature type="binding site" evidence="11">
    <location>
        <begin position="10"/>
        <end position="15"/>
    </location>
    <ligand>
        <name>ATP</name>
        <dbReference type="ChEBI" id="CHEBI:30616"/>
    </ligand>
</feature>
<dbReference type="GO" id="GO:0008652">
    <property type="term" value="P:amino acid biosynthetic process"/>
    <property type="evidence" value="ECO:0007669"/>
    <property type="project" value="UniProtKB-KW"/>
</dbReference>
<protein>
    <recommendedName>
        <fullName evidence="3 11">Shikimate kinase</fullName>
        <shortName evidence="11">SK</shortName>
        <ecNumber evidence="3 11">2.7.1.71</ecNumber>
    </recommendedName>
</protein>
<accession>A0A239SSW2</accession>
<dbReference type="KEGG" id="smen:SAMEA4412692_1095"/>
<feature type="binding site" evidence="11">
    <location>
        <position position="73"/>
    </location>
    <ligand>
        <name>substrate</name>
    </ligand>
</feature>
<feature type="binding site" evidence="11">
    <location>
        <position position="52"/>
    </location>
    <ligand>
        <name>substrate</name>
    </ligand>
</feature>
<comment type="cofactor">
    <cofactor evidence="11">
        <name>Mg(2+)</name>
        <dbReference type="ChEBI" id="CHEBI:18420"/>
    </cofactor>
    <text evidence="11">Binds 1 Mg(2+) ion per subunit.</text>
</comment>
<keyword evidence="9 11" id="KW-0057">Aromatic amino acid biosynthesis</keyword>
<evidence type="ECO:0000256" key="1">
    <source>
        <dbReference type="ARBA" id="ARBA00004842"/>
    </source>
</evidence>
<reference evidence="12 13" key="1">
    <citation type="submission" date="2017-06" db="EMBL/GenBank/DDBJ databases">
        <authorList>
            <consortium name="Pathogen Informatics"/>
        </authorList>
    </citation>
    <scope>NUCLEOTIDE SEQUENCE [LARGE SCALE GENOMIC DNA]</scope>
    <source>
        <strain evidence="12 13">NCTC13788</strain>
    </source>
</reference>
<dbReference type="EC" id="2.7.1.71" evidence="3 11"/>
<evidence type="ECO:0000256" key="3">
    <source>
        <dbReference type="ARBA" id="ARBA00012154"/>
    </source>
</evidence>
<comment type="subunit">
    <text evidence="11">Monomer.</text>
</comment>
<dbReference type="UniPathway" id="UPA00053">
    <property type="reaction ID" value="UER00088"/>
</dbReference>
<evidence type="ECO:0000256" key="4">
    <source>
        <dbReference type="ARBA" id="ARBA00022605"/>
    </source>
</evidence>
<evidence type="ECO:0000256" key="8">
    <source>
        <dbReference type="ARBA" id="ARBA00022840"/>
    </source>
</evidence>
<keyword evidence="13" id="KW-1185">Reference proteome</keyword>
<dbReference type="Gene3D" id="3.40.50.300">
    <property type="entry name" value="P-loop containing nucleotide triphosphate hydrolases"/>
    <property type="match status" value="1"/>
</dbReference>
<evidence type="ECO:0000256" key="6">
    <source>
        <dbReference type="ARBA" id="ARBA00022741"/>
    </source>
</evidence>
<dbReference type="eggNOG" id="COG0703">
    <property type="taxonomic scope" value="Bacteria"/>
</dbReference>
<dbReference type="PANTHER" id="PTHR21087">
    <property type="entry name" value="SHIKIMATE KINASE"/>
    <property type="match status" value="1"/>
</dbReference>
<evidence type="ECO:0000256" key="5">
    <source>
        <dbReference type="ARBA" id="ARBA00022679"/>
    </source>
</evidence>
<keyword evidence="11" id="KW-0460">Magnesium</keyword>
<gene>
    <name evidence="11 12" type="primary">aroK</name>
    <name evidence="12" type="ORF">SAMEA4412692_01095</name>
</gene>
<comment type="catalytic activity">
    <reaction evidence="10 11">
        <text>shikimate + ATP = 3-phosphoshikimate + ADP + H(+)</text>
        <dbReference type="Rhea" id="RHEA:13121"/>
        <dbReference type="ChEBI" id="CHEBI:15378"/>
        <dbReference type="ChEBI" id="CHEBI:30616"/>
        <dbReference type="ChEBI" id="CHEBI:36208"/>
        <dbReference type="ChEBI" id="CHEBI:145989"/>
        <dbReference type="ChEBI" id="CHEBI:456216"/>
        <dbReference type="EC" id="2.7.1.71"/>
    </reaction>
</comment>
<dbReference type="GO" id="GO:0009423">
    <property type="term" value="P:chorismate biosynthetic process"/>
    <property type="evidence" value="ECO:0007669"/>
    <property type="project" value="UniProtKB-UniRule"/>
</dbReference>
<feature type="binding site" evidence="11">
    <location>
        <position position="14"/>
    </location>
    <ligand>
        <name>Mg(2+)</name>
        <dbReference type="ChEBI" id="CHEBI:18420"/>
    </ligand>
</feature>
<dbReference type="PROSITE" id="PS01128">
    <property type="entry name" value="SHIKIMATE_KINASE"/>
    <property type="match status" value="1"/>
</dbReference>
<dbReference type="Pfam" id="PF01202">
    <property type="entry name" value="SKI"/>
    <property type="match status" value="1"/>
</dbReference>
<dbReference type="CDD" id="cd00464">
    <property type="entry name" value="SK"/>
    <property type="match status" value="1"/>
</dbReference>
<comment type="caution">
    <text evidence="11">Lacks conserved residue(s) required for the propagation of feature annotation.</text>
</comment>
<keyword evidence="11" id="KW-0963">Cytoplasm</keyword>
<feature type="binding site" evidence="11">
    <location>
        <position position="113"/>
    </location>
    <ligand>
        <name>ATP</name>
        <dbReference type="ChEBI" id="CHEBI:30616"/>
    </ligand>
</feature>
<dbReference type="OrthoDB" id="9800332at2"/>
<keyword evidence="11" id="KW-0479">Metal-binding</keyword>
<evidence type="ECO:0000256" key="2">
    <source>
        <dbReference type="ARBA" id="ARBA00006997"/>
    </source>
</evidence>
<dbReference type="EMBL" id="LT906439">
    <property type="protein sequence ID" value="SNU88510.1"/>
    <property type="molecule type" value="Genomic_DNA"/>
</dbReference>
<evidence type="ECO:0000256" key="11">
    <source>
        <dbReference type="HAMAP-Rule" id="MF_00109"/>
    </source>
</evidence>